<evidence type="ECO:0000256" key="1">
    <source>
        <dbReference type="SAM" id="MobiDB-lite"/>
    </source>
</evidence>
<keyword evidence="3" id="KW-1185">Reference proteome</keyword>
<dbReference type="EMBL" id="JAAAID010000306">
    <property type="protein sequence ID" value="KAG0019165.1"/>
    <property type="molecule type" value="Genomic_DNA"/>
</dbReference>
<dbReference type="Proteomes" id="UP000703661">
    <property type="component" value="Unassembled WGS sequence"/>
</dbReference>
<name>A0A9P6N0H6_9FUNG</name>
<organism evidence="2 3">
    <name type="scientific">Entomortierella chlamydospora</name>
    <dbReference type="NCBI Taxonomy" id="101097"/>
    <lineage>
        <taxon>Eukaryota</taxon>
        <taxon>Fungi</taxon>
        <taxon>Fungi incertae sedis</taxon>
        <taxon>Mucoromycota</taxon>
        <taxon>Mortierellomycotina</taxon>
        <taxon>Mortierellomycetes</taxon>
        <taxon>Mortierellales</taxon>
        <taxon>Mortierellaceae</taxon>
        <taxon>Entomortierella</taxon>
    </lineage>
</organism>
<feature type="compositionally biased region" description="Low complexity" evidence="1">
    <location>
        <begin position="448"/>
        <end position="459"/>
    </location>
</feature>
<dbReference type="AlphaFoldDB" id="A0A9P6N0H6"/>
<accession>A0A9P6N0H6</accession>
<feature type="region of interest" description="Disordered" evidence="1">
    <location>
        <begin position="441"/>
        <end position="461"/>
    </location>
</feature>
<feature type="non-terminal residue" evidence="2">
    <location>
        <position position="1"/>
    </location>
</feature>
<gene>
    <name evidence="2" type="ORF">BGZ80_006214</name>
</gene>
<dbReference type="InterPro" id="IPR006084">
    <property type="entry name" value="XPG/Rad2"/>
</dbReference>
<sequence>MGVRLLWPFLLKNGYKPSLLHLSRTLLRPDCRFRIDVQGSIFSTICYAYSTCSTDDEAKSIVLRQLKKIANPSNSVLYLDGAPAEEKRVTHQLREEVRAKAIVAADKSTTQLVDRVNNNLRIRKQHFISIKKQLRKAFYWAPESRIALAQFLRNEGWEVIECTTEADYRIASDCNPGDVVISGDSDMLIYDNVSIIWRPISRGRFLVYDVVEVLNTLNINRTQLTVLGVVSHNDYNRNIYGLGCATNFSIIKDLKTTSVDASSMVAAYLADTRVILKNKDQTTFANSIKVFINGEQTPVPLVPGVLSSGPNLVTYDKTMAIFKQACDLYALKREEQREAGLTKKSSPPEERIWRHKPSQNFNRYRVIDRPPPKDNKAIADKVVKYPKSDMPSPKTPLHRPRYSFKTRTRQLEHEPPISMKQYTWKPWKEKPESPVDYSAEIESEPQEPIETPSTTTPTPVKDMNKYQLLRALSWEHPTVNLDIGTLSANVNGVLKDKDAVAQEVIGCIQEAVRLASEVKRQCQGLIGQYLELLDTPGVFDPSSDRQILDHLCPRIVPRTDNSNNLNVGEQNTNAGDFDDKGDKQEQFLASFLRFLYSGNFPSQTGVAKVANLFIKRLTTLNLLTPRSRSELNVPKEFNPTCLVRSVATQLAVELKKIYKNGSYELQEKLKCMKEQGRLIGDYNLEIRKEWSAIENFLALNKISKNSRRIAPMSSQEHQYMIFSERELLAFFWKRQLLKTKILEMTRIEFPNGVALDDLTSWIGSKGPGYLIKRLISDVAKEGLTKRQRGKAGVKAAVKLMAPDQIKEHLISLRQPTLDPQQYNTKGYLLRGSIRTDGFRIQLLAFKLKELQSVRYKRLPDDLLPPRITTTIGGTDYFLTEIRNIVKTKEDVTRLWPNCKPEEIKILGLDLGQACVIGASALLPDTARSIQEGKMKRLTEPNSSALTYPSSPSLPVSVFYNLAVKQKAVSQPTLKHRRWMEEQKSTTPLGALESVSDIETNLPPLRGEGTSYTGYVKELERVTQQLDDFYNGNNMRFKRHGWDARRARDAEFKVIANRLFKLVGGSIGCRRNEDNKV</sequence>
<dbReference type="InterPro" id="IPR029060">
    <property type="entry name" value="PIN-like_dom_sf"/>
</dbReference>
<protein>
    <recommendedName>
        <fullName evidence="4">XPG-I domain-containing protein</fullName>
    </recommendedName>
</protein>
<evidence type="ECO:0008006" key="4">
    <source>
        <dbReference type="Google" id="ProtNLM"/>
    </source>
</evidence>
<evidence type="ECO:0000313" key="3">
    <source>
        <dbReference type="Proteomes" id="UP000703661"/>
    </source>
</evidence>
<dbReference type="PANTHER" id="PTHR11081">
    <property type="entry name" value="FLAP ENDONUCLEASE FAMILY MEMBER"/>
    <property type="match status" value="1"/>
</dbReference>
<evidence type="ECO:0000313" key="2">
    <source>
        <dbReference type="EMBL" id="KAG0019165.1"/>
    </source>
</evidence>
<proteinExistence type="predicted"/>
<dbReference type="SUPFAM" id="SSF88723">
    <property type="entry name" value="PIN domain-like"/>
    <property type="match status" value="1"/>
</dbReference>
<dbReference type="Gene3D" id="3.40.50.1010">
    <property type="entry name" value="5'-nuclease"/>
    <property type="match status" value="1"/>
</dbReference>
<reference evidence="2" key="1">
    <citation type="journal article" date="2020" name="Fungal Divers.">
        <title>Resolving the Mortierellaceae phylogeny through synthesis of multi-gene phylogenetics and phylogenomics.</title>
        <authorList>
            <person name="Vandepol N."/>
            <person name="Liber J."/>
            <person name="Desiro A."/>
            <person name="Na H."/>
            <person name="Kennedy M."/>
            <person name="Barry K."/>
            <person name="Grigoriev I.V."/>
            <person name="Miller A.N."/>
            <person name="O'Donnell K."/>
            <person name="Stajich J.E."/>
            <person name="Bonito G."/>
        </authorList>
    </citation>
    <scope>NUCLEOTIDE SEQUENCE</scope>
    <source>
        <strain evidence="2">NRRL 2769</strain>
    </source>
</reference>
<dbReference type="OrthoDB" id="2396933at2759"/>
<comment type="caution">
    <text evidence="2">The sequence shown here is derived from an EMBL/GenBank/DDBJ whole genome shotgun (WGS) entry which is preliminary data.</text>
</comment>